<name>A0A0C5BSH1_9ARCH</name>
<organism evidence="2 3">
    <name type="scientific">Nitrosopumilus piranensis</name>
    <dbReference type="NCBI Taxonomy" id="1582439"/>
    <lineage>
        <taxon>Archaea</taxon>
        <taxon>Nitrososphaerota</taxon>
        <taxon>Nitrososphaeria</taxon>
        <taxon>Nitrosopumilales</taxon>
        <taxon>Nitrosopumilaceae</taxon>
        <taxon>Nitrosopumilus</taxon>
    </lineage>
</organism>
<proteinExistence type="predicted"/>
<dbReference type="STRING" id="1582439.NPIRD3C_1526"/>
<dbReference type="Proteomes" id="UP000032027">
    <property type="component" value="Chromosome"/>
</dbReference>
<evidence type="ECO:0000313" key="3">
    <source>
        <dbReference type="Proteomes" id="UP000032027"/>
    </source>
</evidence>
<dbReference type="PATRIC" id="fig|1582439.9.peg.1574"/>
<dbReference type="EMBL" id="CP010868">
    <property type="protein sequence ID" value="AJM92738.1"/>
    <property type="molecule type" value="Genomic_DNA"/>
</dbReference>
<keyword evidence="1" id="KW-0812">Transmembrane</keyword>
<dbReference type="HOGENOM" id="CLU_175266_0_0_2"/>
<feature type="transmembrane region" description="Helical" evidence="1">
    <location>
        <begin position="20"/>
        <end position="38"/>
    </location>
</feature>
<accession>A0A0C5BSH1</accession>
<evidence type="ECO:0000313" key="2">
    <source>
        <dbReference type="EMBL" id="AJM92738.1"/>
    </source>
</evidence>
<dbReference type="AlphaFoldDB" id="A0A0C5BSH1"/>
<reference evidence="3" key="1">
    <citation type="submission" date="2015-02" db="EMBL/GenBank/DDBJ databases">
        <title>Characterization of two novel Thaumarchaeota isolated from the Northern Adriatic Sea.</title>
        <authorList>
            <person name="Bayer B."/>
            <person name="Vojvoda J."/>
            <person name="Offre P."/>
            <person name="Srivastava A."/>
            <person name="Elisabeth N."/>
            <person name="Garcia J.A.L."/>
            <person name="Schleper C."/>
            <person name="Herndl G.J."/>
        </authorList>
    </citation>
    <scope>NUCLEOTIDE SEQUENCE [LARGE SCALE GENOMIC DNA]</scope>
    <source>
        <strain evidence="3">D3C</strain>
    </source>
</reference>
<reference evidence="2 3" key="2">
    <citation type="journal article" date="2016" name="ISME J.">
        <title>Physiological and genomic characterization of two novel marine thaumarchaeal strains indicates niche differentiation.</title>
        <authorList>
            <person name="Bayer B."/>
            <person name="Vojvoda J."/>
            <person name="Offre P."/>
            <person name="Alves R.J."/>
            <person name="Elisabeth N.H."/>
            <person name="Garcia J.A."/>
            <person name="Volland J.M."/>
            <person name="Srivastava A."/>
            <person name="Schleper C."/>
            <person name="Herndl G.J."/>
        </authorList>
    </citation>
    <scope>NUCLEOTIDE SEQUENCE [LARGE SCALE GENOMIC DNA]</scope>
    <source>
        <strain evidence="2 3">D3C</strain>
    </source>
</reference>
<reference evidence="2 3" key="3">
    <citation type="journal article" date="2019" name="Int. J. Syst. Evol. Microbiol.">
        <title>Nitrosopumilus adriaticus sp. nov. and Nitrosopumilus piranensis sp. nov., two ammonia-oxidizing archaea from the Adriatic Sea and members of the class Nitrososphaeria.</title>
        <authorList>
            <person name="Bayer B."/>
            <person name="Vojvoda J."/>
            <person name="Reinthaler T."/>
            <person name="Reyes C."/>
            <person name="Pinto M."/>
            <person name="Herndl G.J."/>
        </authorList>
    </citation>
    <scope>NUCLEOTIDE SEQUENCE [LARGE SCALE GENOMIC DNA]</scope>
    <source>
        <strain evidence="2 3">D3C</strain>
    </source>
</reference>
<protein>
    <submittedName>
        <fullName evidence="2">Uncharacterized protein</fullName>
    </submittedName>
</protein>
<dbReference type="KEGG" id="nid:NPIRD3C_1526"/>
<keyword evidence="1" id="KW-1133">Transmembrane helix</keyword>
<evidence type="ECO:0000256" key="1">
    <source>
        <dbReference type="SAM" id="Phobius"/>
    </source>
</evidence>
<keyword evidence="3" id="KW-1185">Reference proteome</keyword>
<sequence length="100" mass="10638">MIFLFASLAISIGLQMVLPFPYGLGAALAIFIAFPLILRRRYMNRMRGYGGSDSGTGGGFFGMGSQGGSGGVRYVCLVCNNKHKGGSCPRCGSKMQRADF</sequence>
<gene>
    <name evidence="2" type="ORF">NPIRD3C_1526</name>
</gene>
<keyword evidence="1" id="KW-0472">Membrane</keyword>